<organism evidence="4 5">
    <name type="scientific">Papaver atlanticum</name>
    <dbReference type="NCBI Taxonomy" id="357466"/>
    <lineage>
        <taxon>Eukaryota</taxon>
        <taxon>Viridiplantae</taxon>
        <taxon>Streptophyta</taxon>
        <taxon>Embryophyta</taxon>
        <taxon>Tracheophyta</taxon>
        <taxon>Spermatophyta</taxon>
        <taxon>Magnoliopsida</taxon>
        <taxon>Ranunculales</taxon>
        <taxon>Papaveraceae</taxon>
        <taxon>Papaveroideae</taxon>
        <taxon>Papaver</taxon>
    </lineage>
</organism>
<evidence type="ECO:0000313" key="5">
    <source>
        <dbReference type="Proteomes" id="UP001202328"/>
    </source>
</evidence>
<evidence type="ECO:0000256" key="2">
    <source>
        <dbReference type="ARBA" id="ARBA00022597"/>
    </source>
</evidence>
<dbReference type="GO" id="GO:0016020">
    <property type="term" value="C:membrane"/>
    <property type="evidence" value="ECO:0007669"/>
    <property type="project" value="TreeGrafter"/>
</dbReference>
<proteinExistence type="inferred from homology"/>
<protein>
    <submittedName>
        <fullName evidence="4">Uncharacterized protein</fullName>
    </submittedName>
</protein>
<dbReference type="AlphaFoldDB" id="A0AAD4X8A9"/>
<dbReference type="PANTHER" id="PTHR48021">
    <property type="match status" value="1"/>
</dbReference>
<comment type="similarity">
    <text evidence="1">Belongs to the major facilitator superfamily. Sugar transporter (TC 2.A.1.1) family.</text>
</comment>
<feature type="transmembrane region" description="Helical" evidence="3">
    <location>
        <begin position="27"/>
        <end position="46"/>
    </location>
</feature>
<keyword evidence="2" id="KW-0813">Transport</keyword>
<name>A0AAD4X8A9_9MAGN</name>
<keyword evidence="3" id="KW-1133">Transmembrane helix</keyword>
<gene>
    <name evidence="4" type="ORF">MKW98_028882</name>
</gene>
<evidence type="ECO:0000313" key="4">
    <source>
        <dbReference type="EMBL" id="KAI3857618.1"/>
    </source>
</evidence>
<feature type="non-terminal residue" evidence="4">
    <location>
        <position position="112"/>
    </location>
</feature>
<dbReference type="PANTHER" id="PTHR48021:SF1">
    <property type="entry name" value="GH07001P-RELATED"/>
    <property type="match status" value="1"/>
</dbReference>
<dbReference type="InterPro" id="IPR050549">
    <property type="entry name" value="MFS_Trehalose_Transporter"/>
</dbReference>
<dbReference type="Gene3D" id="1.20.1250.20">
    <property type="entry name" value="MFS general substrate transporter like domains"/>
    <property type="match status" value="1"/>
</dbReference>
<dbReference type="InterPro" id="IPR036259">
    <property type="entry name" value="MFS_trans_sf"/>
</dbReference>
<dbReference type="GO" id="GO:0022857">
    <property type="term" value="F:transmembrane transporter activity"/>
    <property type="evidence" value="ECO:0007669"/>
    <property type="project" value="TreeGrafter"/>
</dbReference>
<dbReference type="Proteomes" id="UP001202328">
    <property type="component" value="Unassembled WGS sequence"/>
</dbReference>
<dbReference type="EMBL" id="JAJJMB010014829">
    <property type="protein sequence ID" value="KAI3857618.1"/>
    <property type="molecule type" value="Genomic_DNA"/>
</dbReference>
<accession>A0AAD4X8A9</accession>
<keyword evidence="5" id="KW-1185">Reference proteome</keyword>
<evidence type="ECO:0000256" key="1">
    <source>
        <dbReference type="ARBA" id="ARBA00010992"/>
    </source>
</evidence>
<evidence type="ECO:0000256" key="3">
    <source>
        <dbReference type="SAM" id="Phobius"/>
    </source>
</evidence>
<keyword evidence="2" id="KW-0762">Sugar transport</keyword>
<comment type="caution">
    <text evidence="4">The sequence shown here is derived from an EMBL/GenBank/DDBJ whole genome shotgun (WGS) entry which is preliminary data.</text>
</comment>
<sequence length="112" mass="12698">GYSSPTQDDRDLGLTISEIAEYIGRKGSLMIVCIPNIICWLAISFAKDSLFLYMGRLLEGFGPCYGVRHMREPSECTRPDEPQKDQLEKVKQDIQQLKNNPQELLLEAPHST</sequence>
<reference evidence="4" key="1">
    <citation type="submission" date="2022-04" db="EMBL/GenBank/DDBJ databases">
        <title>A functionally conserved STORR gene fusion in Papaver species that diverged 16.8 million years ago.</title>
        <authorList>
            <person name="Catania T."/>
        </authorList>
    </citation>
    <scope>NUCLEOTIDE SEQUENCE</scope>
    <source>
        <strain evidence="4">S-188037</strain>
    </source>
</reference>
<keyword evidence="3" id="KW-0472">Membrane</keyword>
<keyword evidence="3" id="KW-0812">Transmembrane</keyword>